<dbReference type="EMBL" id="JAGMWN010000010">
    <property type="protein sequence ID" value="MBP5858696.1"/>
    <property type="molecule type" value="Genomic_DNA"/>
</dbReference>
<dbReference type="PANTHER" id="PTHR13847:SF289">
    <property type="entry name" value="GLYCINE OXIDASE"/>
    <property type="match status" value="1"/>
</dbReference>
<organism evidence="3 4">
    <name type="scientific">Marivibrio halodurans</name>
    <dbReference type="NCBI Taxonomy" id="2039722"/>
    <lineage>
        <taxon>Bacteria</taxon>
        <taxon>Pseudomonadati</taxon>
        <taxon>Pseudomonadota</taxon>
        <taxon>Alphaproteobacteria</taxon>
        <taxon>Rhodospirillales</taxon>
        <taxon>Rhodospirillaceae</taxon>
        <taxon>Marivibrio</taxon>
    </lineage>
</organism>
<accession>A0A8J7SPZ9</accession>
<dbReference type="SUPFAM" id="SSF51905">
    <property type="entry name" value="FAD/NAD(P)-binding domain"/>
    <property type="match status" value="1"/>
</dbReference>
<comment type="caution">
    <text evidence="3">The sequence shown here is derived from an EMBL/GenBank/DDBJ whole genome shotgun (WGS) entry which is preliminary data.</text>
</comment>
<evidence type="ECO:0000313" key="4">
    <source>
        <dbReference type="Proteomes" id="UP000672602"/>
    </source>
</evidence>
<sequence>MNGPHNGPHVAVVGAGIVGAACALYLARAGARVTVVDRADGPGRGVTAASFGWVGLLAGLDEQDDDAFARRLEAVAEWRRLIEVMGSALPARRVGAIAWGDEAPAAGKLAENPRLRAAGIALIARAEIAAREPALRHPPPHAALAADEWAVETEAAAQMLLRAAAEAGARLLPGVEAVGLARAGGRAIGLDLAGGDLAGGDLAGGDRLAADHVLLAAGTGTGAFLGDHMPAGAIRGSDAVMLRFTGAGAAARFRGIVCGPEFEARTAGDGTILCADLPGPGRESVPAIAAETAAALRRALHGAEALHPAASARVARPWTADGAPVLGPVPGLAGASLAVLHPGVILAPWAARLLAASILEKAAVPAGLRADRRSLDPRP</sequence>
<keyword evidence="4" id="KW-1185">Reference proteome</keyword>
<dbReference type="Pfam" id="PF01266">
    <property type="entry name" value="DAO"/>
    <property type="match status" value="1"/>
</dbReference>
<evidence type="ECO:0000313" key="3">
    <source>
        <dbReference type="EMBL" id="MBP5858696.1"/>
    </source>
</evidence>
<proteinExistence type="predicted"/>
<dbReference type="GO" id="GO:0005737">
    <property type="term" value="C:cytoplasm"/>
    <property type="evidence" value="ECO:0007669"/>
    <property type="project" value="TreeGrafter"/>
</dbReference>
<keyword evidence="1" id="KW-0560">Oxidoreductase</keyword>
<dbReference type="Gene3D" id="3.50.50.60">
    <property type="entry name" value="FAD/NAD(P)-binding domain"/>
    <property type="match status" value="1"/>
</dbReference>
<feature type="domain" description="FAD dependent oxidoreductase" evidence="2">
    <location>
        <begin position="9"/>
        <end position="356"/>
    </location>
</feature>
<reference evidence="3" key="1">
    <citation type="submission" date="2021-04" db="EMBL/GenBank/DDBJ databases">
        <authorList>
            <person name="Zhang D.-C."/>
        </authorList>
    </citation>
    <scope>NUCLEOTIDE SEQUENCE</scope>
    <source>
        <strain evidence="3">CGMCC 1.15697</strain>
    </source>
</reference>
<dbReference type="Gene3D" id="3.30.9.10">
    <property type="entry name" value="D-Amino Acid Oxidase, subunit A, domain 2"/>
    <property type="match status" value="1"/>
</dbReference>
<evidence type="ECO:0000259" key="2">
    <source>
        <dbReference type="Pfam" id="PF01266"/>
    </source>
</evidence>
<dbReference type="GO" id="GO:0016491">
    <property type="term" value="F:oxidoreductase activity"/>
    <property type="evidence" value="ECO:0007669"/>
    <property type="project" value="UniProtKB-KW"/>
</dbReference>
<dbReference type="PANTHER" id="PTHR13847">
    <property type="entry name" value="SARCOSINE DEHYDROGENASE-RELATED"/>
    <property type="match status" value="1"/>
</dbReference>
<dbReference type="Proteomes" id="UP000672602">
    <property type="component" value="Unassembled WGS sequence"/>
</dbReference>
<evidence type="ECO:0000256" key="1">
    <source>
        <dbReference type="ARBA" id="ARBA00023002"/>
    </source>
</evidence>
<gene>
    <name evidence="3" type="ORF">KAJ83_16875</name>
</gene>
<name>A0A8J7SPZ9_9PROT</name>
<dbReference type="AlphaFoldDB" id="A0A8J7SPZ9"/>
<dbReference type="InterPro" id="IPR006076">
    <property type="entry name" value="FAD-dep_OxRdtase"/>
</dbReference>
<protein>
    <submittedName>
        <fullName evidence="3">FAD-dependent oxidoreductase</fullName>
    </submittedName>
</protein>
<dbReference type="RefSeq" id="WP_210683286.1">
    <property type="nucleotide sequence ID" value="NZ_JAGMWN010000010.1"/>
</dbReference>
<dbReference type="InterPro" id="IPR036188">
    <property type="entry name" value="FAD/NAD-bd_sf"/>
</dbReference>